<evidence type="ECO:0000259" key="1">
    <source>
        <dbReference type="Pfam" id="PF05036"/>
    </source>
</evidence>
<comment type="caution">
    <text evidence="2">The sequence shown here is derived from an EMBL/GenBank/DDBJ whole genome shotgun (WGS) entry which is preliminary data.</text>
</comment>
<feature type="domain" description="SPOR" evidence="1">
    <location>
        <begin position="89"/>
        <end position="144"/>
    </location>
</feature>
<dbReference type="RefSeq" id="WP_344936672.1">
    <property type="nucleotide sequence ID" value="NZ_BAABDM010000005.1"/>
</dbReference>
<organism evidence="2 3">
    <name type="scientific">Zhongshania borealis</name>
    <dbReference type="NCBI Taxonomy" id="889488"/>
    <lineage>
        <taxon>Bacteria</taxon>
        <taxon>Pseudomonadati</taxon>
        <taxon>Pseudomonadota</taxon>
        <taxon>Gammaproteobacteria</taxon>
        <taxon>Cellvibrionales</taxon>
        <taxon>Spongiibacteraceae</taxon>
        <taxon>Zhongshania</taxon>
    </lineage>
</organism>
<dbReference type="InterPro" id="IPR007730">
    <property type="entry name" value="SPOR-like_dom"/>
</dbReference>
<proteinExistence type="predicted"/>
<dbReference type="EMBL" id="BAABDM010000005">
    <property type="protein sequence ID" value="GAA4099444.1"/>
    <property type="molecule type" value="Genomic_DNA"/>
</dbReference>
<evidence type="ECO:0000313" key="3">
    <source>
        <dbReference type="Proteomes" id="UP001500392"/>
    </source>
</evidence>
<keyword evidence="3" id="KW-1185">Reference proteome</keyword>
<dbReference type="Proteomes" id="UP001500392">
    <property type="component" value="Unassembled WGS sequence"/>
</dbReference>
<evidence type="ECO:0000313" key="2">
    <source>
        <dbReference type="EMBL" id="GAA4099444.1"/>
    </source>
</evidence>
<gene>
    <name evidence="2" type="ORF">GCM10022414_25820</name>
</gene>
<dbReference type="Pfam" id="PF05036">
    <property type="entry name" value="SPOR"/>
    <property type="match status" value="1"/>
</dbReference>
<accession>A0ABP7WXK0</accession>
<dbReference type="SUPFAM" id="SSF110997">
    <property type="entry name" value="Sporulation related repeat"/>
    <property type="match status" value="1"/>
</dbReference>
<protein>
    <recommendedName>
        <fullName evidence="1">SPOR domain-containing protein</fullName>
    </recommendedName>
</protein>
<sequence>MRWFFLLLLLANGVVYLAVQSENGFELIADRVVSMGREGNIVLLSERDLVASEPLSDIDSDIDSEVHRDRPVLAEGECLVLGPIIQLPLVSELQAKNSDLRIYSDEYERGADYWVHLGPYNSFAAASKVSAELRSKRIDNFVIRKGELKNAVSLGVFTDAERAATHAKGLAKKRYTAEIRRISKLATRYWLVFNGGDASVDYGQVEAEMAVIADDNKKLAKKSCNLIASYKRLD</sequence>
<dbReference type="InterPro" id="IPR036680">
    <property type="entry name" value="SPOR-like_sf"/>
</dbReference>
<name>A0ABP7WXK0_9GAMM</name>
<reference evidence="3" key="1">
    <citation type="journal article" date="2019" name="Int. J. Syst. Evol. Microbiol.">
        <title>The Global Catalogue of Microorganisms (GCM) 10K type strain sequencing project: providing services to taxonomists for standard genome sequencing and annotation.</title>
        <authorList>
            <consortium name="The Broad Institute Genomics Platform"/>
            <consortium name="The Broad Institute Genome Sequencing Center for Infectious Disease"/>
            <person name="Wu L."/>
            <person name="Ma J."/>
        </authorList>
    </citation>
    <scope>NUCLEOTIDE SEQUENCE [LARGE SCALE GENOMIC DNA]</scope>
    <source>
        <strain evidence="3">JCM 17304</strain>
    </source>
</reference>